<dbReference type="RefSeq" id="WP_048113511.1">
    <property type="nucleotide sequence ID" value="NZ_CP010070.1"/>
</dbReference>
<comment type="similarity">
    <text evidence="7">Belongs to the prefoldin alpha subunit family.</text>
</comment>
<dbReference type="CDD" id="cd23160">
    <property type="entry name" value="Prefoldin_alpha_GimC"/>
    <property type="match status" value="1"/>
</dbReference>
<dbReference type="SUPFAM" id="SSF46579">
    <property type="entry name" value="Prefoldin"/>
    <property type="match status" value="1"/>
</dbReference>
<evidence type="ECO:0000256" key="8">
    <source>
        <dbReference type="SAM" id="Coils"/>
    </source>
</evidence>
<keyword evidence="3 7" id="KW-0143">Chaperone</keyword>
<dbReference type="Gene3D" id="1.10.287.370">
    <property type="match status" value="1"/>
</dbReference>
<evidence type="ECO:0000313" key="10">
    <source>
        <dbReference type="Proteomes" id="UP000030787"/>
    </source>
</evidence>
<dbReference type="GO" id="GO:0016272">
    <property type="term" value="C:prefoldin complex"/>
    <property type="evidence" value="ECO:0007669"/>
    <property type="project" value="UniProtKB-UniRule"/>
</dbReference>
<sequence>MEDDELRQAMAVLEAYSAQLEALNRQARLLQVSLEDTTRAKEAFKALVDAKEGDDLLIPVGASSFVHAKATGNKKAIVGIGNRLSTEKDLDEAITFMENLVSDLSKSLREVVGAISEIERTAAELTAAVQNEYRYREQSVQ</sequence>
<name>A0A0A7LDP8_9ARCH</name>
<dbReference type="HOGENOM" id="CLU_091867_1_3_2"/>
<dbReference type="HAMAP" id="MF_00308">
    <property type="entry name" value="PfdA"/>
    <property type="match status" value="1"/>
</dbReference>
<accession>A0A0A7LDP8</accession>
<organism evidence="9 10">
    <name type="scientific">Candidatus Methanoplasma termitum</name>
    <dbReference type="NCBI Taxonomy" id="1577791"/>
    <lineage>
        <taxon>Archaea</taxon>
        <taxon>Methanobacteriati</taxon>
        <taxon>Thermoplasmatota</taxon>
        <taxon>Thermoplasmata</taxon>
        <taxon>Methanomassiliicoccales</taxon>
        <taxon>Methanomassiliicoccaceae</taxon>
        <taxon>Candidatus Methanoplasma</taxon>
    </lineage>
</organism>
<reference evidence="9 10" key="1">
    <citation type="journal article" date="2014" name="Appl. Environ. Microbiol.">
        <title>Comparative Genome Analysis of 'Candidatus Methanoplasma termitum' Indicates a New Mode of Energy Metabolism in the Seventh Order of Methanogens.</title>
        <authorList>
            <person name="Lang K."/>
            <person name="Schuldes J."/>
            <person name="Klingl A."/>
            <person name="Poehlein A."/>
            <person name="Daniel R."/>
            <person name="Brune A."/>
        </authorList>
    </citation>
    <scope>NUCLEOTIDE SEQUENCE [LARGE SCALE GENOMIC DNA]</scope>
    <source>
        <strain evidence="10">Mpt1</strain>
    </source>
</reference>
<evidence type="ECO:0000256" key="4">
    <source>
        <dbReference type="ARBA" id="ARBA00025077"/>
    </source>
</evidence>
<keyword evidence="10" id="KW-1185">Reference proteome</keyword>
<proteinExistence type="inferred from homology"/>
<evidence type="ECO:0000256" key="6">
    <source>
        <dbReference type="ARBA" id="ARBA00044231"/>
    </source>
</evidence>
<dbReference type="GO" id="GO:0005737">
    <property type="term" value="C:cytoplasm"/>
    <property type="evidence" value="ECO:0007669"/>
    <property type="project" value="UniProtKB-SubCell"/>
</dbReference>
<dbReference type="PANTHER" id="PTHR12674">
    <property type="entry name" value="PREFOLDIN SUBUNIT 5"/>
    <property type="match status" value="1"/>
</dbReference>
<evidence type="ECO:0000256" key="2">
    <source>
        <dbReference type="ARBA" id="ARBA00011716"/>
    </source>
</evidence>
<keyword evidence="8" id="KW-0175">Coiled coil</keyword>
<evidence type="ECO:0000256" key="7">
    <source>
        <dbReference type="HAMAP-Rule" id="MF_00308"/>
    </source>
</evidence>
<dbReference type="KEGG" id="mear:Mpt1_c14540"/>
<dbReference type="NCBIfam" id="TIGR00293">
    <property type="entry name" value="prefoldin subunit alpha"/>
    <property type="match status" value="1"/>
</dbReference>
<dbReference type="GeneID" id="24819111"/>
<comment type="similarity">
    <text evidence="1">Belongs to the prefoldin subunit alpha family.</text>
</comment>
<evidence type="ECO:0000256" key="3">
    <source>
        <dbReference type="ARBA" id="ARBA00023186"/>
    </source>
</evidence>
<dbReference type="GO" id="GO:0006457">
    <property type="term" value="P:protein folding"/>
    <property type="evidence" value="ECO:0007669"/>
    <property type="project" value="UniProtKB-UniRule"/>
</dbReference>
<dbReference type="InterPro" id="IPR004127">
    <property type="entry name" value="Prefoldin_subunit_alpha"/>
</dbReference>
<gene>
    <name evidence="7 9" type="primary">pfdA</name>
    <name evidence="9" type="ORF">Mpt1_c14540</name>
</gene>
<keyword evidence="7" id="KW-0963">Cytoplasm</keyword>
<evidence type="ECO:0000313" key="9">
    <source>
        <dbReference type="EMBL" id="AIZ57310.1"/>
    </source>
</evidence>
<evidence type="ECO:0000256" key="5">
    <source>
        <dbReference type="ARBA" id="ARBA00044156"/>
    </source>
</evidence>
<protein>
    <recommendedName>
        <fullName evidence="5 7">Prefoldin subunit alpha</fullName>
    </recommendedName>
    <alternativeName>
        <fullName evidence="6 7">GimC subunit alpha</fullName>
    </alternativeName>
</protein>
<evidence type="ECO:0000256" key="1">
    <source>
        <dbReference type="ARBA" id="ARBA00010048"/>
    </source>
</evidence>
<dbReference type="AlphaFoldDB" id="A0A0A7LDP8"/>
<comment type="subunit">
    <text evidence="2 7">Heterohexamer of two alpha and four beta subunits.</text>
</comment>
<comment type="subcellular location">
    <subcellularLocation>
        <location evidence="7">Cytoplasm</location>
    </subcellularLocation>
</comment>
<dbReference type="Pfam" id="PF02996">
    <property type="entry name" value="Prefoldin"/>
    <property type="match status" value="1"/>
</dbReference>
<dbReference type="EMBL" id="CP010070">
    <property type="protein sequence ID" value="AIZ57310.1"/>
    <property type="molecule type" value="Genomic_DNA"/>
</dbReference>
<dbReference type="InterPro" id="IPR009053">
    <property type="entry name" value="Prefoldin"/>
</dbReference>
<comment type="function">
    <text evidence="4 7">Molecular chaperone capable of stabilizing a range of proteins. Seems to fulfill an ATP-independent, HSP70-like function in archaeal de novo protein folding.</text>
</comment>
<dbReference type="PANTHER" id="PTHR12674:SF2">
    <property type="entry name" value="PREFOLDIN SUBUNIT 5"/>
    <property type="match status" value="1"/>
</dbReference>
<feature type="coiled-coil region" evidence="8">
    <location>
        <begin position="6"/>
        <end position="40"/>
    </location>
</feature>
<dbReference type="Proteomes" id="UP000030787">
    <property type="component" value="Chromosome"/>
</dbReference>
<dbReference type="GO" id="GO:0051082">
    <property type="term" value="F:unfolded protein binding"/>
    <property type="evidence" value="ECO:0007669"/>
    <property type="project" value="UniProtKB-UniRule"/>
</dbReference>
<dbReference type="InterPro" id="IPR011599">
    <property type="entry name" value="PFD_alpha_archaea"/>
</dbReference>
<dbReference type="OrthoDB" id="10045at2157"/>
<dbReference type="STRING" id="1577791.Mpt1_c14540"/>